<proteinExistence type="predicted"/>
<gene>
    <name evidence="2" type="ORF">BE15_35740</name>
</gene>
<reference evidence="2 3" key="1">
    <citation type="submission" date="2014-02" db="EMBL/GenBank/DDBJ databases">
        <title>The small core and large imbalanced accessory genome model reveals a collaborative survival strategy of Sorangium cellulosum strains in nature.</title>
        <authorList>
            <person name="Han K."/>
            <person name="Peng R."/>
            <person name="Blom J."/>
            <person name="Li Y.-Z."/>
        </authorList>
    </citation>
    <scope>NUCLEOTIDE SEQUENCE [LARGE SCALE GENOMIC DNA]</scope>
    <source>
        <strain evidence="2 3">So0008-312</strain>
    </source>
</reference>
<protein>
    <submittedName>
        <fullName evidence="2">Uncharacterized protein</fullName>
    </submittedName>
</protein>
<dbReference type="RefSeq" id="WP_061605740.1">
    <property type="nucleotide sequence ID" value="NZ_JEMA01000189.1"/>
</dbReference>
<accession>A0A150QZT3</accession>
<dbReference type="Gene3D" id="2.120.10.30">
    <property type="entry name" value="TolB, C-terminal domain"/>
    <property type="match status" value="1"/>
</dbReference>
<dbReference type="SUPFAM" id="SSF63825">
    <property type="entry name" value="YWTD domain"/>
    <property type="match status" value="2"/>
</dbReference>
<dbReference type="PROSITE" id="PS51257">
    <property type="entry name" value="PROKAR_LIPOPROTEIN"/>
    <property type="match status" value="1"/>
</dbReference>
<name>A0A150QZT3_SORCE</name>
<feature type="compositionally biased region" description="Gly residues" evidence="1">
    <location>
        <begin position="47"/>
        <end position="63"/>
    </location>
</feature>
<dbReference type="InterPro" id="IPR011042">
    <property type="entry name" value="6-blade_b-propeller_TolB-like"/>
</dbReference>
<evidence type="ECO:0000313" key="2">
    <source>
        <dbReference type="EMBL" id="KYF73455.1"/>
    </source>
</evidence>
<comment type="caution">
    <text evidence="2">The sequence shown here is derived from an EMBL/GenBank/DDBJ whole genome shotgun (WGS) entry which is preliminary data.</text>
</comment>
<dbReference type="AlphaFoldDB" id="A0A150QZT3"/>
<feature type="region of interest" description="Disordered" evidence="1">
    <location>
        <begin position="47"/>
        <end position="72"/>
    </location>
</feature>
<dbReference type="OrthoDB" id="5496923at2"/>
<organism evidence="2 3">
    <name type="scientific">Sorangium cellulosum</name>
    <name type="common">Polyangium cellulosum</name>
    <dbReference type="NCBI Taxonomy" id="56"/>
    <lineage>
        <taxon>Bacteria</taxon>
        <taxon>Pseudomonadati</taxon>
        <taxon>Myxococcota</taxon>
        <taxon>Polyangia</taxon>
        <taxon>Polyangiales</taxon>
        <taxon>Polyangiaceae</taxon>
        <taxon>Sorangium</taxon>
    </lineage>
</organism>
<evidence type="ECO:0000313" key="3">
    <source>
        <dbReference type="Proteomes" id="UP000075260"/>
    </source>
</evidence>
<sequence length="425" mass="43416">MRSSESMTLAVCAAFSTALGCNAIWGISDGKPTAEPALTGAGGAGGGEAAGGAGGAAGNGEAGGNPSACPPEPFTARAPEGCHAADGDIDYLSDPENCCVPGRSCLGGACKEGKCTPVILTTTVPEEHETIGIAVEGEGAGARVLWGSGYGGTVFATEKAAGGLTEPLVVLDSTVTMLARDGSSLFITDWNLPDVLRVPLQGNITVPTVATSEGASRGWQPVAGDGWLYWVTETFQEDDAPDAPDAPHRIWAARADQSDQTGLLVLDKDAYVGGLALDSTHLYWSEMAVGATQISVQRMAIGEPSAPELVASIRVGSGERPGDITVGDRIYWVAAGDVYAANKDGSGAGVLAAAGYPSRILADSAFVYYFGAGGEQLRRVRLSGGAPELLADSTYALGVAQDCRAIYWTTARADASPPSVRMLAK</sequence>
<evidence type="ECO:0000256" key="1">
    <source>
        <dbReference type="SAM" id="MobiDB-lite"/>
    </source>
</evidence>
<dbReference type="Proteomes" id="UP000075260">
    <property type="component" value="Unassembled WGS sequence"/>
</dbReference>
<dbReference type="EMBL" id="JEMA01000189">
    <property type="protein sequence ID" value="KYF73455.1"/>
    <property type="molecule type" value="Genomic_DNA"/>
</dbReference>